<name>A0AAV7GH05_DENCH</name>
<keyword evidence="1" id="KW-1133">Transmembrane helix</keyword>
<evidence type="ECO:0000313" key="3">
    <source>
        <dbReference type="Proteomes" id="UP000775213"/>
    </source>
</evidence>
<sequence>MSFLMLHQPTIIIKILKKLYPYSLIVHIILIEVIGSLDGIIAMVSAHLSIAPLLGLLKKSYDFYLILCMKTQDERLWVDLLLEG</sequence>
<keyword evidence="3" id="KW-1185">Reference proteome</keyword>
<reference evidence="2 3" key="1">
    <citation type="journal article" date="2021" name="Hortic Res">
        <title>Chromosome-scale assembly of the Dendrobium chrysotoxum genome enhances the understanding of orchid evolution.</title>
        <authorList>
            <person name="Zhang Y."/>
            <person name="Zhang G.Q."/>
            <person name="Zhang D."/>
            <person name="Liu X.D."/>
            <person name="Xu X.Y."/>
            <person name="Sun W.H."/>
            <person name="Yu X."/>
            <person name="Zhu X."/>
            <person name="Wang Z.W."/>
            <person name="Zhao X."/>
            <person name="Zhong W.Y."/>
            <person name="Chen H."/>
            <person name="Yin W.L."/>
            <person name="Huang T."/>
            <person name="Niu S.C."/>
            <person name="Liu Z.J."/>
        </authorList>
    </citation>
    <scope>NUCLEOTIDE SEQUENCE [LARGE SCALE GENOMIC DNA]</scope>
    <source>
        <strain evidence="2">Lindl</strain>
    </source>
</reference>
<keyword evidence="1" id="KW-0472">Membrane</keyword>
<evidence type="ECO:0000313" key="2">
    <source>
        <dbReference type="EMBL" id="KAH0454954.1"/>
    </source>
</evidence>
<accession>A0AAV7GH05</accession>
<proteinExistence type="predicted"/>
<evidence type="ECO:0000256" key="1">
    <source>
        <dbReference type="SAM" id="Phobius"/>
    </source>
</evidence>
<dbReference type="EMBL" id="JAGFBR010000015">
    <property type="protein sequence ID" value="KAH0454954.1"/>
    <property type="molecule type" value="Genomic_DNA"/>
</dbReference>
<dbReference type="AlphaFoldDB" id="A0AAV7GH05"/>
<feature type="transmembrane region" description="Helical" evidence="1">
    <location>
        <begin position="24"/>
        <end position="57"/>
    </location>
</feature>
<protein>
    <submittedName>
        <fullName evidence="2">Uncharacterized protein</fullName>
    </submittedName>
</protein>
<dbReference type="Proteomes" id="UP000775213">
    <property type="component" value="Unassembled WGS sequence"/>
</dbReference>
<keyword evidence="1" id="KW-0812">Transmembrane</keyword>
<comment type="caution">
    <text evidence="2">The sequence shown here is derived from an EMBL/GenBank/DDBJ whole genome shotgun (WGS) entry which is preliminary data.</text>
</comment>
<organism evidence="2 3">
    <name type="scientific">Dendrobium chrysotoxum</name>
    <name type="common">Orchid</name>
    <dbReference type="NCBI Taxonomy" id="161865"/>
    <lineage>
        <taxon>Eukaryota</taxon>
        <taxon>Viridiplantae</taxon>
        <taxon>Streptophyta</taxon>
        <taxon>Embryophyta</taxon>
        <taxon>Tracheophyta</taxon>
        <taxon>Spermatophyta</taxon>
        <taxon>Magnoliopsida</taxon>
        <taxon>Liliopsida</taxon>
        <taxon>Asparagales</taxon>
        <taxon>Orchidaceae</taxon>
        <taxon>Epidendroideae</taxon>
        <taxon>Malaxideae</taxon>
        <taxon>Dendrobiinae</taxon>
        <taxon>Dendrobium</taxon>
    </lineage>
</organism>
<gene>
    <name evidence="2" type="ORF">IEQ34_016878</name>
</gene>